<evidence type="ECO:0000313" key="3">
    <source>
        <dbReference type="Proteomes" id="UP000011087"/>
    </source>
</evidence>
<dbReference type="eggNOG" id="ENOG502QSZV">
    <property type="taxonomic scope" value="Eukaryota"/>
</dbReference>
<evidence type="ECO:0000313" key="1">
    <source>
        <dbReference type="EMBL" id="EKX52432.1"/>
    </source>
</evidence>
<reference evidence="1 3" key="1">
    <citation type="journal article" date="2012" name="Nature">
        <title>Algal genomes reveal evolutionary mosaicism and the fate of nucleomorphs.</title>
        <authorList>
            <consortium name="DOE Joint Genome Institute"/>
            <person name="Curtis B.A."/>
            <person name="Tanifuji G."/>
            <person name="Burki F."/>
            <person name="Gruber A."/>
            <person name="Irimia M."/>
            <person name="Maruyama S."/>
            <person name="Arias M.C."/>
            <person name="Ball S.G."/>
            <person name="Gile G.H."/>
            <person name="Hirakawa Y."/>
            <person name="Hopkins J.F."/>
            <person name="Kuo A."/>
            <person name="Rensing S.A."/>
            <person name="Schmutz J."/>
            <person name="Symeonidi A."/>
            <person name="Elias M."/>
            <person name="Eveleigh R.J."/>
            <person name="Herman E.K."/>
            <person name="Klute M.J."/>
            <person name="Nakayama T."/>
            <person name="Obornik M."/>
            <person name="Reyes-Prieto A."/>
            <person name="Armbrust E.V."/>
            <person name="Aves S.J."/>
            <person name="Beiko R.G."/>
            <person name="Coutinho P."/>
            <person name="Dacks J.B."/>
            <person name="Durnford D.G."/>
            <person name="Fast N.M."/>
            <person name="Green B.R."/>
            <person name="Grisdale C.J."/>
            <person name="Hempel F."/>
            <person name="Henrissat B."/>
            <person name="Hoppner M.P."/>
            <person name="Ishida K."/>
            <person name="Kim E."/>
            <person name="Koreny L."/>
            <person name="Kroth P.G."/>
            <person name="Liu Y."/>
            <person name="Malik S.B."/>
            <person name="Maier U.G."/>
            <person name="McRose D."/>
            <person name="Mock T."/>
            <person name="Neilson J.A."/>
            <person name="Onodera N.T."/>
            <person name="Poole A.M."/>
            <person name="Pritham E.J."/>
            <person name="Richards T.A."/>
            <person name="Rocap G."/>
            <person name="Roy S.W."/>
            <person name="Sarai C."/>
            <person name="Schaack S."/>
            <person name="Shirato S."/>
            <person name="Slamovits C.H."/>
            <person name="Spencer D.F."/>
            <person name="Suzuki S."/>
            <person name="Worden A.Z."/>
            <person name="Zauner S."/>
            <person name="Barry K."/>
            <person name="Bell C."/>
            <person name="Bharti A.K."/>
            <person name="Crow J.A."/>
            <person name="Grimwood J."/>
            <person name="Kramer R."/>
            <person name="Lindquist E."/>
            <person name="Lucas S."/>
            <person name="Salamov A."/>
            <person name="McFadden G.I."/>
            <person name="Lane C.E."/>
            <person name="Keeling P.J."/>
            <person name="Gray M.W."/>
            <person name="Grigoriev I.V."/>
            <person name="Archibald J.M."/>
        </authorList>
    </citation>
    <scope>NUCLEOTIDE SEQUENCE</scope>
    <source>
        <strain evidence="1 3">CCMP2712</strain>
    </source>
</reference>
<dbReference type="PaxDb" id="55529-EKX52432"/>
<evidence type="ECO:0008006" key="4">
    <source>
        <dbReference type="Google" id="ProtNLM"/>
    </source>
</evidence>
<dbReference type="EnsemblProtists" id="EKX52432">
    <property type="protein sequence ID" value="EKX52432"/>
    <property type="gene ID" value="GUITHDRAFT_65153"/>
</dbReference>
<sequence>MFVSYFCLTLSKDAARQPIIGFGSLLSEASARSSFPNLQNFRLARLRGYKRVMRHPASIFFQRNIARKDTREFASLSVEPCPDGNFLVAAFDIPSEELQAYHEREEEFFIALAPIEELDGSKVQEGLLCCAGTDDEYIAKHGRKNFEERYGSYGLSTIWNWQGEILPCRVYLRHCVLACSKAGEEVKEDFLVNTFLWDRKTTIKEYLQANPSIMEEEPPESLRHRYSG</sequence>
<dbReference type="Proteomes" id="UP000011087">
    <property type="component" value="Unassembled WGS sequence"/>
</dbReference>
<dbReference type="HOGENOM" id="CLU_075183_1_1_1"/>
<dbReference type="KEGG" id="gtt:GUITHDRAFT_65153"/>
<reference evidence="3" key="2">
    <citation type="submission" date="2012-11" db="EMBL/GenBank/DDBJ databases">
        <authorList>
            <person name="Kuo A."/>
            <person name="Curtis B.A."/>
            <person name="Tanifuji G."/>
            <person name="Burki F."/>
            <person name="Gruber A."/>
            <person name="Irimia M."/>
            <person name="Maruyama S."/>
            <person name="Arias M.C."/>
            <person name="Ball S.G."/>
            <person name="Gile G.H."/>
            <person name="Hirakawa Y."/>
            <person name="Hopkins J.F."/>
            <person name="Rensing S.A."/>
            <person name="Schmutz J."/>
            <person name="Symeonidi A."/>
            <person name="Elias M."/>
            <person name="Eveleigh R.J."/>
            <person name="Herman E.K."/>
            <person name="Klute M.J."/>
            <person name="Nakayama T."/>
            <person name="Obornik M."/>
            <person name="Reyes-Prieto A."/>
            <person name="Armbrust E.V."/>
            <person name="Aves S.J."/>
            <person name="Beiko R.G."/>
            <person name="Coutinho P."/>
            <person name="Dacks J.B."/>
            <person name="Durnford D.G."/>
            <person name="Fast N.M."/>
            <person name="Green B.R."/>
            <person name="Grisdale C."/>
            <person name="Hempe F."/>
            <person name="Henrissat B."/>
            <person name="Hoppner M.P."/>
            <person name="Ishida K.-I."/>
            <person name="Kim E."/>
            <person name="Koreny L."/>
            <person name="Kroth P.G."/>
            <person name="Liu Y."/>
            <person name="Malik S.-B."/>
            <person name="Maier U.G."/>
            <person name="McRose D."/>
            <person name="Mock T."/>
            <person name="Neilson J.A."/>
            <person name="Onodera N.T."/>
            <person name="Poole A.M."/>
            <person name="Pritham E.J."/>
            <person name="Richards T.A."/>
            <person name="Rocap G."/>
            <person name="Roy S.W."/>
            <person name="Sarai C."/>
            <person name="Schaack S."/>
            <person name="Shirato S."/>
            <person name="Slamovits C.H."/>
            <person name="Spencer D.F."/>
            <person name="Suzuki S."/>
            <person name="Worden A.Z."/>
            <person name="Zauner S."/>
            <person name="Barry K."/>
            <person name="Bell C."/>
            <person name="Bharti A.K."/>
            <person name="Crow J.A."/>
            <person name="Grimwood J."/>
            <person name="Kramer R."/>
            <person name="Lindquist E."/>
            <person name="Lucas S."/>
            <person name="Salamov A."/>
            <person name="McFadden G.I."/>
            <person name="Lane C.E."/>
            <person name="Keeling P.J."/>
            <person name="Gray M.W."/>
            <person name="Grigoriev I.V."/>
            <person name="Archibald J.M."/>
        </authorList>
    </citation>
    <scope>NUCLEOTIDE SEQUENCE</scope>
    <source>
        <strain evidence="3">CCMP2712</strain>
    </source>
</reference>
<dbReference type="PANTHER" id="PTHR35748">
    <property type="entry name" value="OS05G0358400 PROTEIN"/>
    <property type="match status" value="1"/>
</dbReference>
<proteinExistence type="predicted"/>
<evidence type="ECO:0000313" key="2">
    <source>
        <dbReference type="EnsemblProtists" id="EKX52432"/>
    </source>
</evidence>
<dbReference type="EMBL" id="JH992972">
    <property type="protein sequence ID" value="EKX52432.1"/>
    <property type="molecule type" value="Genomic_DNA"/>
</dbReference>
<gene>
    <name evidence="1" type="ORF">GUITHDRAFT_65153</name>
</gene>
<dbReference type="AlphaFoldDB" id="L1JVM5"/>
<organism evidence="1">
    <name type="scientific">Guillardia theta (strain CCMP2712)</name>
    <name type="common">Cryptophyte</name>
    <dbReference type="NCBI Taxonomy" id="905079"/>
    <lineage>
        <taxon>Eukaryota</taxon>
        <taxon>Cryptophyceae</taxon>
        <taxon>Pyrenomonadales</taxon>
        <taxon>Geminigeraceae</taxon>
        <taxon>Guillardia</taxon>
    </lineage>
</organism>
<dbReference type="OMA" id="ALMCTRW"/>
<dbReference type="PANTHER" id="PTHR35748:SF1">
    <property type="entry name" value="OS05G0358400 PROTEIN"/>
    <property type="match status" value="1"/>
</dbReference>
<keyword evidence="3" id="KW-1185">Reference proteome</keyword>
<dbReference type="OrthoDB" id="565040at2759"/>
<name>L1JVM5_GUITC</name>
<accession>L1JVM5</accession>
<reference evidence="2" key="3">
    <citation type="submission" date="2016-03" db="UniProtKB">
        <authorList>
            <consortium name="EnsemblProtists"/>
        </authorList>
    </citation>
    <scope>IDENTIFICATION</scope>
</reference>
<dbReference type="GeneID" id="17309110"/>
<protein>
    <recommendedName>
        <fullName evidence="4">Gamma-glutamylcyclotransferase AIG2-like domain-containing protein</fullName>
    </recommendedName>
</protein>
<dbReference type="RefSeq" id="XP_005839412.1">
    <property type="nucleotide sequence ID" value="XM_005839355.1"/>
</dbReference>